<evidence type="ECO:0000256" key="4">
    <source>
        <dbReference type="ARBA" id="ARBA00023235"/>
    </source>
</evidence>
<keyword evidence="4" id="KW-0413">Isomerase</keyword>
<dbReference type="Pfam" id="PF06351">
    <property type="entry name" value="Allene_ox_cyc"/>
    <property type="match status" value="1"/>
</dbReference>
<sequence length="160" mass="17612">MRRAFLMVCLAASTTLVGCGDESNGQPAPDYVRKIIELVEHVENETVTHTDAEKVDSVGDILTFANPVFDKANAKQVATDQGYCIRTEVGKSWECEWTMFLADGQITVAGPFFDTEESELAITGGTGAYVQASGEMYLGFRDVPPPKVEYDFVYHVIVPY</sequence>
<evidence type="ECO:0000256" key="1">
    <source>
        <dbReference type="ARBA" id="ARBA00007982"/>
    </source>
</evidence>
<comment type="caution">
    <text evidence="6">The sequence shown here is derived from an EMBL/GenBank/DDBJ whole genome shotgun (WGS) entry which is preliminary data.</text>
</comment>
<dbReference type="Gene3D" id="2.40.480.10">
    <property type="entry name" value="Allene oxide cyclase-like"/>
    <property type="match status" value="1"/>
</dbReference>
<dbReference type="EC" id="5.3.99.6" evidence="2"/>
<dbReference type="EMBL" id="SSMQ01000002">
    <property type="protein sequence ID" value="TKD12623.1"/>
    <property type="molecule type" value="Genomic_DNA"/>
</dbReference>
<comment type="catalytic activity">
    <reaction evidence="5">
        <text>(9Z,13S,15Z)-12,13-epoxyoctadeca-9,11,15-trienoate = (9S,13S,15Z)-12-oxophyto-10,15-dienoate</text>
        <dbReference type="Rhea" id="RHEA:22592"/>
        <dbReference type="ChEBI" id="CHEBI:36438"/>
        <dbReference type="ChEBI" id="CHEBI:57411"/>
        <dbReference type="EC" id="5.3.99.6"/>
    </reaction>
</comment>
<keyword evidence="3" id="KW-0809">Transit peptide</keyword>
<dbReference type="PANTHER" id="PTHR31843">
    <property type="entry name" value="ALLENE OXIDE CYCLASE 4, CHLOROPLASTIC"/>
    <property type="match status" value="1"/>
</dbReference>
<protein>
    <recommendedName>
        <fullName evidence="2">allene-oxide cyclase</fullName>
        <ecNumber evidence="2">5.3.99.6</ecNumber>
    </recommendedName>
</protein>
<dbReference type="PROSITE" id="PS51257">
    <property type="entry name" value="PROKAR_LIPOPROTEIN"/>
    <property type="match status" value="1"/>
</dbReference>
<dbReference type="OrthoDB" id="9773456at2"/>
<dbReference type="InterPro" id="IPR034871">
    <property type="entry name" value="Allene_oxi_cyc_sf"/>
</dbReference>
<dbReference type="RefSeq" id="WP_136927260.1">
    <property type="nucleotide sequence ID" value="NZ_SSMQ01000002.1"/>
</dbReference>
<reference evidence="6 7" key="1">
    <citation type="submission" date="2019-04" db="EMBL/GenBank/DDBJ databases">
        <authorList>
            <person name="Li Y."/>
            <person name="Wang J."/>
        </authorList>
    </citation>
    <scope>NUCLEOTIDE SEQUENCE [LARGE SCALE GENOMIC DNA]</scope>
    <source>
        <strain evidence="6 7">DSM 14668</strain>
    </source>
</reference>
<evidence type="ECO:0000313" key="7">
    <source>
        <dbReference type="Proteomes" id="UP000309215"/>
    </source>
</evidence>
<evidence type="ECO:0000256" key="2">
    <source>
        <dbReference type="ARBA" id="ARBA00012209"/>
    </source>
</evidence>
<dbReference type="InterPro" id="IPR009410">
    <property type="entry name" value="Allene_ox_cyc"/>
</dbReference>
<dbReference type="PANTHER" id="PTHR31843:SF11">
    <property type="entry name" value="ALLENE OXIDE CYCLASE 4, CHLOROPLASTIC"/>
    <property type="match status" value="1"/>
</dbReference>
<comment type="similarity">
    <text evidence="1">Belongs to the allene oxide cyclase family.</text>
</comment>
<evidence type="ECO:0000313" key="6">
    <source>
        <dbReference type="EMBL" id="TKD12623.1"/>
    </source>
</evidence>
<dbReference type="SUPFAM" id="SSF141493">
    <property type="entry name" value="Allene oxide cyclase-like"/>
    <property type="match status" value="1"/>
</dbReference>
<dbReference type="Proteomes" id="UP000309215">
    <property type="component" value="Unassembled WGS sequence"/>
</dbReference>
<gene>
    <name evidence="6" type="ORF">E8A74_02395</name>
</gene>
<dbReference type="GO" id="GO:0046423">
    <property type="term" value="F:allene-oxide cyclase activity"/>
    <property type="evidence" value="ECO:0007669"/>
    <property type="project" value="UniProtKB-EC"/>
</dbReference>
<dbReference type="GO" id="GO:0009695">
    <property type="term" value="P:jasmonic acid biosynthetic process"/>
    <property type="evidence" value="ECO:0007669"/>
    <property type="project" value="InterPro"/>
</dbReference>
<dbReference type="AlphaFoldDB" id="A0A4U1JL31"/>
<evidence type="ECO:0000256" key="3">
    <source>
        <dbReference type="ARBA" id="ARBA00022946"/>
    </source>
</evidence>
<organism evidence="6 7">
    <name type="scientific">Polyangium fumosum</name>
    <dbReference type="NCBI Taxonomy" id="889272"/>
    <lineage>
        <taxon>Bacteria</taxon>
        <taxon>Pseudomonadati</taxon>
        <taxon>Myxococcota</taxon>
        <taxon>Polyangia</taxon>
        <taxon>Polyangiales</taxon>
        <taxon>Polyangiaceae</taxon>
        <taxon>Polyangium</taxon>
    </lineage>
</organism>
<evidence type="ECO:0000256" key="5">
    <source>
        <dbReference type="ARBA" id="ARBA00049891"/>
    </source>
</evidence>
<name>A0A4U1JL31_9BACT</name>
<dbReference type="InterPro" id="IPR044859">
    <property type="entry name" value="Allene_oxi_cyc_Dirigent"/>
</dbReference>
<keyword evidence="7" id="KW-1185">Reference proteome</keyword>
<proteinExistence type="inferred from homology"/>
<accession>A0A4U1JL31</accession>